<organism evidence="2 3">
    <name type="scientific">Clostridium cellulovorans (strain ATCC 35296 / DSM 3052 / OCM 3 / 743B)</name>
    <dbReference type="NCBI Taxonomy" id="573061"/>
    <lineage>
        <taxon>Bacteria</taxon>
        <taxon>Bacillati</taxon>
        <taxon>Bacillota</taxon>
        <taxon>Clostridia</taxon>
        <taxon>Eubacteriales</taxon>
        <taxon>Clostridiaceae</taxon>
        <taxon>Clostridium</taxon>
    </lineage>
</organism>
<protein>
    <submittedName>
        <fullName evidence="2">Uncharacterized protein</fullName>
    </submittedName>
</protein>
<feature type="region of interest" description="Disordered" evidence="1">
    <location>
        <begin position="83"/>
        <end position="128"/>
    </location>
</feature>
<dbReference type="EMBL" id="CP002160">
    <property type="protein sequence ID" value="ADL53051.1"/>
    <property type="molecule type" value="Genomic_DNA"/>
</dbReference>
<gene>
    <name evidence="2" type="ordered locus">Clocel_3372</name>
</gene>
<dbReference type="Proteomes" id="UP000002730">
    <property type="component" value="Chromosome"/>
</dbReference>
<accession>D9SV77</accession>
<dbReference type="STRING" id="573061.Clocel_3372"/>
<feature type="region of interest" description="Disordered" evidence="1">
    <location>
        <begin position="1"/>
        <end position="23"/>
    </location>
</feature>
<dbReference type="KEGG" id="ccb:Clocel_3372"/>
<evidence type="ECO:0000313" key="3">
    <source>
        <dbReference type="Proteomes" id="UP000002730"/>
    </source>
</evidence>
<proteinExistence type="predicted"/>
<evidence type="ECO:0000313" key="2">
    <source>
        <dbReference type="EMBL" id="ADL53051.1"/>
    </source>
</evidence>
<dbReference type="eggNOG" id="ENOG50308WZ">
    <property type="taxonomic scope" value="Bacteria"/>
</dbReference>
<dbReference type="AlphaFoldDB" id="D9SV77"/>
<dbReference type="HOGENOM" id="CLU_1955773_0_0_9"/>
<sequence>MEQKKSDENLTTEETPNKEKSNWRKKAISLNTAIIMTISGGSVLTGCSFKSYEEKVEEQEEEDQATYHGNGSSAFIFYSGIGRSSSSSYSKFSSSGWKSWTSSSSSSKGAIVKSGSSYSGSHATSSSS</sequence>
<keyword evidence="3" id="KW-1185">Reference proteome</keyword>
<evidence type="ECO:0000256" key="1">
    <source>
        <dbReference type="SAM" id="MobiDB-lite"/>
    </source>
</evidence>
<name>D9SV77_CLOC7</name>
<dbReference type="RefSeq" id="WP_010073450.1">
    <property type="nucleotide sequence ID" value="NC_014393.1"/>
</dbReference>
<reference evidence="2 3" key="1">
    <citation type="submission" date="2010-08" db="EMBL/GenBank/DDBJ databases">
        <title>Complete sequence of Clostridium cellulovorans 743B.</title>
        <authorList>
            <consortium name="US DOE Joint Genome Institute"/>
            <person name="Lucas S."/>
            <person name="Copeland A."/>
            <person name="Lapidus A."/>
            <person name="Cheng J.-F."/>
            <person name="Bruce D."/>
            <person name="Goodwin L."/>
            <person name="Pitluck S."/>
            <person name="Chertkov O."/>
            <person name="Detter J.C."/>
            <person name="Han C."/>
            <person name="Tapia R."/>
            <person name="Land M."/>
            <person name="Hauser L."/>
            <person name="Chang Y.-J."/>
            <person name="Jeffries C."/>
            <person name="Kyrpides N."/>
            <person name="Ivanova N."/>
            <person name="Mikhailova N."/>
            <person name="Hemme C.L."/>
            <person name="Woyke T."/>
        </authorList>
    </citation>
    <scope>NUCLEOTIDE SEQUENCE [LARGE SCALE GENOMIC DNA]</scope>
    <source>
        <strain evidence="3">ATCC 35296 / DSM 3052 / OCM 3 / 743B</strain>
    </source>
</reference>